<proteinExistence type="predicted"/>
<dbReference type="AlphaFoldDB" id="A0AAP0IBN7"/>
<gene>
    <name evidence="1" type="ORF">Scep_019631</name>
</gene>
<dbReference type="EMBL" id="JBBNAG010000008">
    <property type="protein sequence ID" value="KAK9112112.1"/>
    <property type="molecule type" value="Genomic_DNA"/>
</dbReference>
<comment type="caution">
    <text evidence="1">The sequence shown here is derived from an EMBL/GenBank/DDBJ whole genome shotgun (WGS) entry which is preliminary data.</text>
</comment>
<protein>
    <submittedName>
        <fullName evidence="1">Uncharacterized protein</fullName>
    </submittedName>
</protein>
<evidence type="ECO:0000313" key="1">
    <source>
        <dbReference type="EMBL" id="KAK9112112.1"/>
    </source>
</evidence>
<sequence>MRSDIIRLPPCLSGQRPATGVVVYRGQRGTIRRVETGGEEQRKTTLKILYRGQVVYRGLS</sequence>
<keyword evidence="2" id="KW-1185">Reference proteome</keyword>
<dbReference type="Proteomes" id="UP001419268">
    <property type="component" value="Unassembled WGS sequence"/>
</dbReference>
<evidence type="ECO:0000313" key="2">
    <source>
        <dbReference type="Proteomes" id="UP001419268"/>
    </source>
</evidence>
<organism evidence="1 2">
    <name type="scientific">Stephania cephalantha</name>
    <dbReference type="NCBI Taxonomy" id="152367"/>
    <lineage>
        <taxon>Eukaryota</taxon>
        <taxon>Viridiplantae</taxon>
        <taxon>Streptophyta</taxon>
        <taxon>Embryophyta</taxon>
        <taxon>Tracheophyta</taxon>
        <taxon>Spermatophyta</taxon>
        <taxon>Magnoliopsida</taxon>
        <taxon>Ranunculales</taxon>
        <taxon>Menispermaceae</taxon>
        <taxon>Menispermoideae</taxon>
        <taxon>Cissampelideae</taxon>
        <taxon>Stephania</taxon>
    </lineage>
</organism>
<name>A0AAP0IBN7_9MAGN</name>
<accession>A0AAP0IBN7</accession>
<reference evidence="1 2" key="1">
    <citation type="submission" date="2024-01" db="EMBL/GenBank/DDBJ databases">
        <title>Genome assemblies of Stephania.</title>
        <authorList>
            <person name="Yang L."/>
        </authorList>
    </citation>
    <scope>NUCLEOTIDE SEQUENCE [LARGE SCALE GENOMIC DNA]</scope>
    <source>
        <strain evidence="1">JXDWG</strain>
        <tissue evidence="1">Leaf</tissue>
    </source>
</reference>